<gene>
    <name evidence="10" type="ORF">PS9374_00311</name>
</gene>
<dbReference type="Proteomes" id="UP000077701">
    <property type="component" value="Unassembled WGS sequence"/>
</dbReference>
<dbReference type="PANTHER" id="PTHR30269:SF0">
    <property type="entry name" value="MEMBRANE TRANSPORTER PROTEIN YFCA-RELATED"/>
    <property type="match status" value="1"/>
</dbReference>
<protein>
    <recommendedName>
        <fullName evidence="8">Probable membrane transporter protein</fullName>
    </recommendedName>
</protein>
<feature type="transmembrane region" description="Helical" evidence="8">
    <location>
        <begin position="231"/>
        <end position="261"/>
    </location>
</feature>
<dbReference type="InterPro" id="IPR052017">
    <property type="entry name" value="TSUP"/>
</dbReference>
<keyword evidence="4 8" id="KW-1003">Cell membrane</keyword>
<reference evidence="10 11" key="1">
    <citation type="journal article" date="2016" name="Genome Announc.">
        <title>Draft Genome Sequence of Planomonospora sphaerica JCM9374, a Rare Actinomycete.</title>
        <authorList>
            <person name="Dohra H."/>
            <person name="Suzuki T."/>
            <person name="Inoue Y."/>
            <person name="Kodani S."/>
        </authorList>
    </citation>
    <scope>NUCLEOTIDE SEQUENCE [LARGE SCALE GENOMIC DNA]</scope>
    <source>
        <strain evidence="10 11">JCM 9374</strain>
    </source>
</reference>
<dbReference type="AlphaFoldDB" id="A0A171B5H6"/>
<evidence type="ECO:0000256" key="4">
    <source>
        <dbReference type="ARBA" id="ARBA00022475"/>
    </source>
</evidence>
<keyword evidence="7 8" id="KW-0472">Membrane</keyword>
<feature type="transmembrane region" description="Helical" evidence="8">
    <location>
        <begin position="185"/>
        <end position="211"/>
    </location>
</feature>
<dbReference type="InterPro" id="IPR002781">
    <property type="entry name" value="TM_pro_TauE-like"/>
</dbReference>
<keyword evidence="3" id="KW-0813">Transport</keyword>
<dbReference type="PANTHER" id="PTHR30269">
    <property type="entry name" value="TRANSMEMBRANE PROTEIN YFCA"/>
    <property type="match status" value="1"/>
</dbReference>
<keyword evidence="5 8" id="KW-0812">Transmembrane</keyword>
<feature type="transmembrane region" description="Helical" evidence="8">
    <location>
        <begin position="42"/>
        <end position="62"/>
    </location>
</feature>
<evidence type="ECO:0000313" key="10">
    <source>
        <dbReference type="EMBL" id="GAT64680.1"/>
    </source>
</evidence>
<evidence type="ECO:0000256" key="3">
    <source>
        <dbReference type="ARBA" id="ARBA00022448"/>
    </source>
</evidence>
<evidence type="ECO:0000256" key="6">
    <source>
        <dbReference type="ARBA" id="ARBA00022989"/>
    </source>
</evidence>
<dbReference type="STRING" id="161355.PS9374_00311"/>
<evidence type="ECO:0000256" key="7">
    <source>
        <dbReference type="ARBA" id="ARBA00023136"/>
    </source>
</evidence>
<evidence type="ECO:0000256" key="2">
    <source>
        <dbReference type="ARBA" id="ARBA00009142"/>
    </source>
</evidence>
<evidence type="ECO:0000256" key="1">
    <source>
        <dbReference type="ARBA" id="ARBA00004651"/>
    </source>
</evidence>
<reference evidence="11" key="2">
    <citation type="submission" date="2016-04" db="EMBL/GenBank/DDBJ databases">
        <title>Planomonospora sphaerica JCM9374 whole genome shotgun sequence.</title>
        <authorList>
            <person name="Suzuki T."/>
            <person name="Dohra H."/>
            <person name="Kodani S."/>
        </authorList>
    </citation>
    <scope>NUCLEOTIDE SEQUENCE [LARGE SCALE GENOMIC DNA]</scope>
    <source>
        <strain evidence="11">JCM 9374</strain>
    </source>
</reference>
<sequence>MIVGEVLGLAGVGVLAGVVSTVVSLASVISYPALLAFGLSPLSANVTNTVALVFTGLGAAAGSRPELAGQGGRVLRLGWVTALGGAAGAALLLTTPPRAFEAVAPWLIAGASLLLLRPPRAGGPRGRNGSDGPGTPAGSGGGGTGSGNGGPGGGGASGGDGGSGEGGGPGGEAVAEHGRAARMALFAVAVYVGYFGAAGGILMFAVLSTVLHQSAVKVNAVKNVVSALANAVAALGFALFGPVQWAAAVPLAAGFLAGGWIGPAVARRLPGQSLRFVAAVCGLVVAVKLGVETYRV</sequence>
<keyword evidence="6 8" id="KW-1133">Transmembrane helix</keyword>
<feature type="region of interest" description="Disordered" evidence="9">
    <location>
        <begin position="120"/>
        <end position="173"/>
    </location>
</feature>
<keyword evidence="11" id="KW-1185">Reference proteome</keyword>
<proteinExistence type="inferred from homology"/>
<evidence type="ECO:0000256" key="9">
    <source>
        <dbReference type="SAM" id="MobiDB-lite"/>
    </source>
</evidence>
<name>A0A171B5H6_9ACTN</name>
<feature type="transmembrane region" description="Helical" evidence="8">
    <location>
        <begin position="7"/>
        <end position="30"/>
    </location>
</feature>
<organism evidence="10 11">
    <name type="scientific">Planomonospora sphaerica</name>
    <dbReference type="NCBI Taxonomy" id="161355"/>
    <lineage>
        <taxon>Bacteria</taxon>
        <taxon>Bacillati</taxon>
        <taxon>Actinomycetota</taxon>
        <taxon>Actinomycetes</taxon>
        <taxon>Streptosporangiales</taxon>
        <taxon>Streptosporangiaceae</taxon>
        <taxon>Planomonospora</taxon>
    </lineage>
</organism>
<feature type="compositionally biased region" description="Gly residues" evidence="9">
    <location>
        <begin position="123"/>
        <end position="171"/>
    </location>
</feature>
<dbReference type="Pfam" id="PF01925">
    <property type="entry name" value="TauE"/>
    <property type="match status" value="2"/>
</dbReference>
<evidence type="ECO:0000256" key="8">
    <source>
        <dbReference type="RuleBase" id="RU363041"/>
    </source>
</evidence>
<comment type="subcellular location">
    <subcellularLocation>
        <location evidence="1 8">Cell membrane</location>
        <topology evidence="1 8">Multi-pass membrane protein</topology>
    </subcellularLocation>
</comment>
<feature type="transmembrane region" description="Helical" evidence="8">
    <location>
        <begin position="273"/>
        <end position="291"/>
    </location>
</feature>
<evidence type="ECO:0000313" key="11">
    <source>
        <dbReference type="Proteomes" id="UP000077701"/>
    </source>
</evidence>
<accession>A0A171B5H6</accession>
<dbReference type="EMBL" id="BDCX01000001">
    <property type="protein sequence ID" value="GAT64680.1"/>
    <property type="molecule type" value="Genomic_DNA"/>
</dbReference>
<comment type="caution">
    <text evidence="10">The sequence shown here is derived from an EMBL/GenBank/DDBJ whole genome shotgun (WGS) entry which is preliminary data.</text>
</comment>
<feature type="transmembrane region" description="Helical" evidence="8">
    <location>
        <begin position="74"/>
        <end position="93"/>
    </location>
</feature>
<dbReference type="GO" id="GO:0005886">
    <property type="term" value="C:plasma membrane"/>
    <property type="evidence" value="ECO:0007669"/>
    <property type="project" value="UniProtKB-SubCell"/>
</dbReference>
<comment type="similarity">
    <text evidence="2 8">Belongs to the 4-toluene sulfonate uptake permease (TSUP) (TC 2.A.102) family.</text>
</comment>
<evidence type="ECO:0000256" key="5">
    <source>
        <dbReference type="ARBA" id="ARBA00022692"/>
    </source>
</evidence>